<evidence type="ECO:0000259" key="2">
    <source>
        <dbReference type="Pfam" id="PF04773"/>
    </source>
</evidence>
<gene>
    <name evidence="4" type="ORF">SAMN05444266_101680</name>
</gene>
<dbReference type="PANTHER" id="PTHR30273:SF2">
    <property type="entry name" value="PROTEIN FECR"/>
    <property type="match status" value="1"/>
</dbReference>
<dbReference type="PANTHER" id="PTHR30273">
    <property type="entry name" value="PERIPLASMIC SIGNAL SENSOR AND SIGMA FACTOR ACTIVATOR FECR-RELATED"/>
    <property type="match status" value="1"/>
</dbReference>
<evidence type="ECO:0000256" key="1">
    <source>
        <dbReference type="SAM" id="Phobius"/>
    </source>
</evidence>
<keyword evidence="1" id="KW-0472">Membrane</keyword>
<dbReference type="OrthoDB" id="923517at2"/>
<protein>
    <submittedName>
        <fullName evidence="4">FecR family protein</fullName>
    </submittedName>
</protein>
<organism evidence="4 5">
    <name type="scientific">Chitinophaga jiangningensis</name>
    <dbReference type="NCBI Taxonomy" id="1419482"/>
    <lineage>
        <taxon>Bacteria</taxon>
        <taxon>Pseudomonadati</taxon>
        <taxon>Bacteroidota</taxon>
        <taxon>Chitinophagia</taxon>
        <taxon>Chitinophagales</taxon>
        <taxon>Chitinophagaceae</taxon>
        <taxon>Chitinophaga</taxon>
    </lineage>
</organism>
<feature type="domain" description="FecR protein" evidence="2">
    <location>
        <begin position="124"/>
        <end position="219"/>
    </location>
</feature>
<dbReference type="PIRSF" id="PIRSF018266">
    <property type="entry name" value="FecR"/>
    <property type="match status" value="1"/>
</dbReference>
<dbReference type="Pfam" id="PF16344">
    <property type="entry name" value="FecR_C"/>
    <property type="match status" value="1"/>
</dbReference>
<evidence type="ECO:0000313" key="4">
    <source>
        <dbReference type="EMBL" id="SHK94586.1"/>
    </source>
</evidence>
<dbReference type="Proteomes" id="UP000184420">
    <property type="component" value="Unassembled WGS sequence"/>
</dbReference>
<dbReference type="Gene3D" id="3.55.50.30">
    <property type="match status" value="1"/>
</dbReference>
<sequence>MKHKNYQSYTKEEFLEDAFFTEWVRSAQPDAAAFWEAWEAEGHANAAVMREARTVLEGIFSLERIKSPAAAKAAVWAGIQAGMEKQPDSVSTPLYRRFWYAAAAVILPVAIFGGYYLFSNREKRYSTGNGEHLVVTLPDSSTVTMNANTTITYRRWSQEKREVWLSGEAVFEVKPSVKTLAAPFTVHAGEVDVDVLGTVFNIKNRRNKAEIFLQSGKVRVTGLQKHNSVVLMPDQKANYSSDTLQVVTSSAGNTKPMAWREYKMELTNTSVKDIIETLQDQYGYTIVLQDSSIANTPIEGTLRLQNINSVLFELSNILNVTIEKHNDTLTFKNNGPRGY</sequence>
<evidence type="ECO:0000259" key="3">
    <source>
        <dbReference type="Pfam" id="PF16344"/>
    </source>
</evidence>
<keyword evidence="5" id="KW-1185">Reference proteome</keyword>
<keyword evidence="1" id="KW-1133">Transmembrane helix</keyword>
<dbReference type="EMBL" id="FRBL01000001">
    <property type="protein sequence ID" value="SHK94586.1"/>
    <property type="molecule type" value="Genomic_DNA"/>
</dbReference>
<reference evidence="4 5" key="1">
    <citation type="submission" date="2016-11" db="EMBL/GenBank/DDBJ databases">
        <authorList>
            <person name="Jaros S."/>
            <person name="Januszkiewicz K."/>
            <person name="Wedrychowicz H."/>
        </authorList>
    </citation>
    <scope>NUCLEOTIDE SEQUENCE [LARGE SCALE GENOMIC DNA]</scope>
    <source>
        <strain evidence="4 5">DSM 27406</strain>
    </source>
</reference>
<accession>A0A1M6WLV0</accession>
<dbReference type="Pfam" id="PF04773">
    <property type="entry name" value="FecR"/>
    <property type="match status" value="1"/>
</dbReference>
<dbReference type="Gene3D" id="2.60.120.1440">
    <property type="match status" value="1"/>
</dbReference>
<feature type="domain" description="Protein FecR C-terminal" evidence="3">
    <location>
        <begin position="265"/>
        <end position="330"/>
    </location>
</feature>
<evidence type="ECO:0000313" key="5">
    <source>
        <dbReference type="Proteomes" id="UP000184420"/>
    </source>
</evidence>
<dbReference type="AlphaFoldDB" id="A0A1M6WLV0"/>
<dbReference type="InterPro" id="IPR006860">
    <property type="entry name" value="FecR"/>
</dbReference>
<proteinExistence type="predicted"/>
<feature type="transmembrane region" description="Helical" evidence="1">
    <location>
        <begin position="98"/>
        <end position="118"/>
    </location>
</feature>
<keyword evidence="1" id="KW-0812">Transmembrane</keyword>
<dbReference type="InterPro" id="IPR032508">
    <property type="entry name" value="FecR_C"/>
</dbReference>
<dbReference type="GO" id="GO:0016989">
    <property type="term" value="F:sigma factor antagonist activity"/>
    <property type="evidence" value="ECO:0007669"/>
    <property type="project" value="TreeGrafter"/>
</dbReference>
<dbReference type="STRING" id="1419482.SAMN05444266_101680"/>
<dbReference type="RefSeq" id="WP_073078013.1">
    <property type="nucleotide sequence ID" value="NZ_FRBL01000001.1"/>
</dbReference>
<dbReference type="InterPro" id="IPR012373">
    <property type="entry name" value="Ferrdict_sens_TM"/>
</dbReference>
<name>A0A1M6WLV0_9BACT</name>